<keyword evidence="8" id="KW-1185">Reference proteome</keyword>
<dbReference type="EMBL" id="JAAGYR010000015">
    <property type="protein sequence ID" value="NEN76266.1"/>
    <property type="molecule type" value="Genomic_DNA"/>
</dbReference>
<evidence type="ECO:0000256" key="6">
    <source>
        <dbReference type="RuleBase" id="RU362118"/>
    </source>
</evidence>
<accession>A0A6L9Y7C7</accession>
<dbReference type="Pfam" id="PF01053">
    <property type="entry name" value="Cys_Met_Meta_PP"/>
    <property type="match status" value="1"/>
</dbReference>
<gene>
    <name evidence="7" type="ORF">F9B74_08010</name>
</gene>
<dbReference type="GO" id="GO:0019346">
    <property type="term" value="P:transsulfuration"/>
    <property type="evidence" value="ECO:0007669"/>
    <property type="project" value="InterPro"/>
</dbReference>
<dbReference type="SUPFAM" id="SSF53383">
    <property type="entry name" value="PLP-dependent transferases"/>
    <property type="match status" value="1"/>
</dbReference>
<reference evidence="7 8" key="1">
    <citation type="submission" date="2020-02" db="EMBL/GenBank/DDBJ databases">
        <title>Pelistega sp. NLN82 were isolated from wild rodents of the Hainan Island.</title>
        <authorList>
            <person name="Niu N."/>
            <person name="Zhou J."/>
        </authorList>
    </citation>
    <scope>NUCLEOTIDE SEQUENCE [LARGE SCALE GENOMIC DNA]</scope>
    <source>
        <strain evidence="7 8">NLN82</strain>
    </source>
</reference>
<comment type="cofactor">
    <cofactor evidence="1 6">
        <name>pyridoxal 5'-phosphate</name>
        <dbReference type="ChEBI" id="CHEBI:597326"/>
    </cofactor>
</comment>
<keyword evidence="4 5" id="KW-0663">Pyridoxal phosphate</keyword>
<dbReference type="GO" id="GO:0003961">
    <property type="term" value="F:O-acetylhomoserine aminocarboxypropyltransferase activity"/>
    <property type="evidence" value="ECO:0007669"/>
    <property type="project" value="TreeGrafter"/>
</dbReference>
<dbReference type="RefSeq" id="WP_163764724.1">
    <property type="nucleotide sequence ID" value="NZ_JAAGYR010000015.1"/>
</dbReference>
<evidence type="ECO:0000313" key="7">
    <source>
        <dbReference type="EMBL" id="NEN76266.1"/>
    </source>
</evidence>
<evidence type="ECO:0000256" key="3">
    <source>
        <dbReference type="ARBA" id="ARBA00022679"/>
    </source>
</evidence>
<dbReference type="GO" id="GO:0004124">
    <property type="term" value="F:cysteine synthase activity"/>
    <property type="evidence" value="ECO:0007669"/>
    <property type="project" value="TreeGrafter"/>
</dbReference>
<dbReference type="PIRSF" id="PIRSF001434">
    <property type="entry name" value="CGS"/>
    <property type="match status" value="1"/>
</dbReference>
<dbReference type="FunFam" id="3.40.640.10:FF:000046">
    <property type="entry name" value="Cystathionine gamma-lyase"/>
    <property type="match status" value="1"/>
</dbReference>
<dbReference type="PANTHER" id="PTHR43797">
    <property type="entry name" value="HOMOCYSTEINE/CYSTEINE SYNTHASE"/>
    <property type="match status" value="1"/>
</dbReference>
<dbReference type="InterPro" id="IPR015421">
    <property type="entry name" value="PyrdxlP-dep_Trfase_major"/>
</dbReference>
<dbReference type="NCBIfam" id="NF004609">
    <property type="entry name" value="PRK05939.1"/>
    <property type="match status" value="1"/>
</dbReference>
<feature type="modified residue" description="N6-(pyridoxal phosphate)lysine" evidence="5">
    <location>
        <position position="205"/>
    </location>
</feature>
<evidence type="ECO:0000313" key="8">
    <source>
        <dbReference type="Proteomes" id="UP000477651"/>
    </source>
</evidence>
<dbReference type="PANTHER" id="PTHR43797:SF2">
    <property type="entry name" value="HOMOCYSTEINE_CYSTEINE SYNTHASE"/>
    <property type="match status" value="1"/>
</dbReference>
<organism evidence="7 8">
    <name type="scientific">Pelistega ratti</name>
    <dbReference type="NCBI Taxonomy" id="2652177"/>
    <lineage>
        <taxon>Bacteria</taxon>
        <taxon>Pseudomonadati</taxon>
        <taxon>Pseudomonadota</taxon>
        <taxon>Betaproteobacteria</taxon>
        <taxon>Burkholderiales</taxon>
        <taxon>Alcaligenaceae</taxon>
        <taxon>Pelistega</taxon>
    </lineage>
</organism>
<dbReference type="Gene3D" id="3.90.1150.10">
    <property type="entry name" value="Aspartate Aminotransferase, domain 1"/>
    <property type="match status" value="1"/>
</dbReference>
<evidence type="ECO:0000256" key="4">
    <source>
        <dbReference type="ARBA" id="ARBA00022898"/>
    </source>
</evidence>
<evidence type="ECO:0000256" key="5">
    <source>
        <dbReference type="PIRSR" id="PIRSR001434-2"/>
    </source>
</evidence>
<dbReference type="InterPro" id="IPR015422">
    <property type="entry name" value="PyrdxlP-dep_Trfase_small"/>
</dbReference>
<evidence type="ECO:0000256" key="1">
    <source>
        <dbReference type="ARBA" id="ARBA00001933"/>
    </source>
</evidence>
<dbReference type="GO" id="GO:0071269">
    <property type="term" value="P:L-homocysteine biosynthetic process"/>
    <property type="evidence" value="ECO:0007669"/>
    <property type="project" value="TreeGrafter"/>
</dbReference>
<dbReference type="InterPro" id="IPR015424">
    <property type="entry name" value="PyrdxlP-dep_Trfase"/>
</dbReference>
<sequence>MYKEHIESQLLHADRRQSVEHNAIHKPLHISAQYSFKDVRDLIAVFGNTPGYAYSRQGTPTVAALENKITLLEEGTGSVCFASGMAAIAAVMLTLLNKGDHFITSRYIFGNTKSLFSTLERFGVEMSVVDTTDIHDVQKNIRPNTRLVFTEAIANPVTQISDLKAIGDLCEQHKLVYFADMTMATPYLLKGKDIKASLVVHSLSKAICGHATALGGSITNTGLYDWEYYPNIMEIYKAYPAQNRALIQIKKKALRDMGASMTSDTANRIAIGAETLTLRVQKSNENALALARYMQESPIFSEVKYPGLDTHPQHQLAKSLFNGKGYGSLIAASLREDIDLITFLNHLNMIVLATHLGDNRTLCLPVAPTIYAETPPEERAKMGISNNLLRISVGIENIQDLIADIEQAYMKTMQSNV</sequence>
<keyword evidence="3" id="KW-0808">Transferase</keyword>
<dbReference type="InterPro" id="IPR000277">
    <property type="entry name" value="Cys/Met-Metab_PyrdxlP-dep_enz"/>
</dbReference>
<dbReference type="GO" id="GO:0005737">
    <property type="term" value="C:cytoplasm"/>
    <property type="evidence" value="ECO:0007669"/>
    <property type="project" value="TreeGrafter"/>
</dbReference>
<comment type="similarity">
    <text evidence="2 6">Belongs to the trans-sulfuration enzymes family.</text>
</comment>
<proteinExistence type="inferred from homology"/>
<name>A0A6L9Y7C7_9BURK</name>
<dbReference type="GO" id="GO:0030170">
    <property type="term" value="F:pyridoxal phosphate binding"/>
    <property type="evidence" value="ECO:0007669"/>
    <property type="project" value="InterPro"/>
</dbReference>
<evidence type="ECO:0000256" key="2">
    <source>
        <dbReference type="ARBA" id="ARBA00009077"/>
    </source>
</evidence>
<protein>
    <submittedName>
        <fullName evidence="7">Cystathionine gamma-synthase family protein</fullName>
    </submittedName>
</protein>
<dbReference type="AlphaFoldDB" id="A0A6L9Y7C7"/>
<dbReference type="Proteomes" id="UP000477651">
    <property type="component" value="Unassembled WGS sequence"/>
</dbReference>
<dbReference type="Gene3D" id="3.40.640.10">
    <property type="entry name" value="Type I PLP-dependent aspartate aminotransferase-like (Major domain)"/>
    <property type="match status" value="1"/>
</dbReference>
<comment type="caution">
    <text evidence="7">The sequence shown here is derived from an EMBL/GenBank/DDBJ whole genome shotgun (WGS) entry which is preliminary data.</text>
</comment>
<dbReference type="GO" id="GO:0006535">
    <property type="term" value="P:cysteine biosynthetic process from serine"/>
    <property type="evidence" value="ECO:0007669"/>
    <property type="project" value="TreeGrafter"/>
</dbReference>
<dbReference type="InterPro" id="IPR006235">
    <property type="entry name" value="OAc-hSer/O-AcSer_sulfhydrylase"/>
</dbReference>